<dbReference type="Pfam" id="PF01753">
    <property type="entry name" value="zf-MYND"/>
    <property type="match status" value="1"/>
</dbReference>
<sequence length="350" mass="41041">MKKFNIAIIKPNEFLFDKTQTSSLSQIKQYIELKEITQDIMMETIIDVLNIPSNIISETSMSYEDNEYVYQISHIKKDANYNANHNDDKHTNIIDDKVNGLASYLVKGREEIYGTAILLCFKIMDNNQCEAHTIKLDDIDKLLFKKVVHIGLKVTPDGNNGDVEEYTFMEDPLHLEEGKISDCKNCKRVELSVLNFNLIVIICSKPKHNIINKKATILFGDKKIHGTVYIALLETDNIYSSITKEMFNKLLTVLSIPMYCRKLRGYELKDRQELNNIPIVMNSHCILEKRYNTYEHVCEECRKEFNKKSKIYRCKYCFRMLYCSIKCKKDDWYTHIHDCLYNAKIYNKLI</sequence>
<evidence type="ECO:0000256" key="3">
    <source>
        <dbReference type="ARBA" id="ARBA00022833"/>
    </source>
</evidence>
<dbReference type="EMBL" id="MK500406">
    <property type="protein sequence ID" value="QBK88911.1"/>
    <property type="molecule type" value="Genomic_DNA"/>
</dbReference>
<dbReference type="GO" id="GO:0008270">
    <property type="term" value="F:zinc ion binding"/>
    <property type="evidence" value="ECO:0007669"/>
    <property type="project" value="UniProtKB-KW"/>
</dbReference>
<proteinExistence type="predicted"/>
<evidence type="ECO:0000313" key="5">
    <source>
        <dbReference type="EMBL" id="QBK88911.1"/>
    </source>
</evidence>
<dbReference type="PROSITE" id="PS50865">
    <property type="entry name" value="ZF_MYND_2"/>
    <property type="match status" value="1"/>
</dbReference>
<keyword evidence="2" id="KW-0863">Zinc-finger</keyword>
<evidence type="ECO:0000256" key="1">
    <source>
        <dbReference type="ARBA" id="ARBA00022723"/>
    </source>
</evidence>
<dbReference type="SUPFAM" id="SSF144232">
    <property type="entry name" value="HIT/MYND zinc finger-like"/>
    <property type="match status" value="1"/>
</dbReference>
<dbReference type="Gene3D" id="6.10.140.2220">
    <property type="match status" value="1"/>
</dbReference>
<protein>
    <recommendedName>
        <fullName evidence="4">MYND-type domain-containing protein</fullName>
    </recommendedName>
</protein>
<name>A0A481Z179_9VIRU</name>
<accession>A0A481Z179</accession>
<feature type="domain" description="MYND-type" evidence="4">
    <location>
        <begin position="298"/>
        <end position="339"/>
    </location>
</feature>
<organism evidence="5">
    <name type="scientific">Mimivirus LCMiAC02</name>
    <dbReference type="NCBI Taxonomy" id="2506609"/>
    <lineage>
        <taxon>Viruses</taxon>
        <taxon>Varidnaviria</taxon>
        <taxon>Bamfordvirae</taxon>
        <taxon>Nucleocytoviricota</taxon>
        <taxon>Megaviricetes</taxon>
        <taxon>Imitervirales</taxon>
        <taxon>Mimiviridae</taxon>
        <taxon>Klosneuvirinae</taxon>
    </lineage>
</organism>
<evidence type="ECO:0000259" key="4">
    <source>
        <dbReference type="PROSITE" id="PS50865"/>
    </source>
</evidence>
<reference evidence="5" key="1">
    <citation type="journal article" date="2019" name="MBio">
        <title>Virus Genomes from Deep Sea Sediments Expand the Ocean Megavirome and Support Independent Origins of Viral Gigantism.</title>
        <authorList>
            <person name="Backstrom D."/>
            <person name="Yutin N."/>
            <person name="Jorgensen S.L."/>
            <person name="Dharamshi J."/>
            <person name="Homa F."/>
            <person name="Zaremba-Niedwiedzka K."/>
            <person name="Spang A."/>
            <person name="Wolf Y.I."/>
            <person name="Koonin E.V."/>
            <person name="Ettema T.J."/>
        </authorList>
    </citation>
    <scope>NUCLEOTIDE SEQUENCE</scope>
</reference>
<dbReference type="InterPro" id="IPR002893">
    <property type="entry name" value="Znf_MYND"/>
</dbReference>
<keyword evidence="1" id="KW-0479">Metal-binding</keyword>
<gene>
    <name evidence="5" type="ORF">LCMiAC02_00040</name>
</gene>
<evidence type="ECO:0000256" key="2">
    <source>
        <dbReference type="ARBA" id="ARBA00022771"/>
    </source>
</evidence>
<keyword evidence="3" id="KW-0862">Zinc</keyword>